<dbReference type="SMART" id="SM00283">
    <property type="entry name" value="MA"/>
    <property type="match status" value="1"/>
</dbReference>
<keyword evidence="1 3" id="KW-0807">Transducer</keyword>
<keyword evidence="5" id="KW-1133">Transmembrane helix</keyword>
<sequence length="624" mass="68075">MRLRSGICMKSMIFAPLTHNLNLFPPLLAQGAGTMSLLNRIKISTKLAIVFFTNFILIVAMGITAYFGSSNIQAQLSSVLDKDFKGAMFLLEADRDLHQMLIALRAMCTLEKGGEQYTEQMKDYTDNRGQADTRVNKFFADINTPETKALVDGYFADRKDWDMVADRIFAEIDAGNEEAALKISHGEGKQQFDKMRDNLDKLTGIVQSMAAEKETSSQRSFHNSMIILTALTVGSILLGSLVTFLISRNITVPLRRMMAFARKVGARDYDSRLDVHQKDEVGVLADAFREMVSQLKVNMEEVGRQTELAEDKANQAAEALAVAEEAQHKAESARKEGVLAAADRLQGIVDVVLSASREIQVQIDESSRGSEEQARRVSETATAMEEMNATVLEVARNATRTAETSEEAKQNAEEGSRIVNKVVDGIAMVQSQSQELKEDMSTLGKQAEDIGQILSVITDIADQTNLLALNAAIEAARAGEAGRGFAVVAGEVRKLAEKTMRATSEVGQAINGIQHGARKNITNVDRSSETISEATTLAGQSGDSLRSIVQLVDMAADQVRSIATASEQQSAASDEINRSIEEIDRISSETSQALQLSVNAVNDLTDQTRSLQELIAQLRKDAGQ</sequence>
<evidence type="ECO:0000256" key="3">
    <source>
        <dbReference type="PROSITE-ProRule" id="PRU00284"/>
    </source>
</evidence>
<evidence type="ECO:0000259" key="7">
    <source>
        <dbReference type="PROSITE" id="PS50885"/>
    </source>
</evidence>
<proteinExistence type="inferred from homology"/>
<dbReference type="InterPro" id="IPR003660">
    <property type="entry name" value="HAMP_dom"/>
</dbReference>
<feature type="transmembrane region" description="Helical" evidence="5">
    <location>
        <begin position="225"/>
        <end position="247"/>
    </location>
</feature>
<keyword evidence="4" id="KW-0175">Coiled coil</keyword>
<feature type="domain" description="HAMP" evidence="7">
    <location>
        <begin position="248"/>
        <end position="300"/>
    </location>
</feature>
<feature type="transmembrane region" description="Helical" evidence="5">
    <location>
        <begin position="47"/>
        <end position="68"/>
    </location>
</feature>
<name>A0ABX6NFC7_9BACT</name>
<evidence type="ECO:0000259" key="6">
    <source>
        <dbReference type="PROSITE" id="PS50111"/>
    </source>
</evidence>
<dbReference type="PANTHER" id="PTHR32089:SF112">
    <property type="entry name" value="LYSOZYME-LIKE PROTEIN-RELATED"/>
    <property type="match status" value="1"/>
</dbReference>
<feature type="domain" description="Methyl-accepting transducer" evidence="6">
    <location>
        <begin position="348"/>
        <end position="584"/>
    </location>
</feature>
<evidence type="ECO:0000256" key="2">
    <source>
        <dbReference type="ARBA" id="ARBA00029447"/>
    </source>
</evidence>
<dbReference type="Gene3D" id="1.10.287.950">
    <property type="entry name" value="Methyl-accepting chemotaxis protein"/>
    <property type="match status" value="1"/>
</dbReference>
<evidence type="ECO:0000256" key="4">
    <source>
        <dbReference type="SAM" id="Coils"/>
    </source>
</evidence>
<dbReference type="CDD" id="cd11386">
    <property type="entry name" value="MCP_signal"/>
    <property type="match status" value="1"/>
</dbReference>
<dbReference type="Pfam" id="PF00672">
    <property type="entry name" value="HAMP"/>
    <property type="match status" value="1"/>
</dbReference>
<dbReference type="CDD" id="cd06225">
    <property type="entry name" value="HAMP"/>
    <property type="match status" value="1"/>
</dbReference>
<keyword evidence="5" id="KW-0472">Membrane</keyword>
<feature type="coiled-coil region" evidence="4">
    <location>
        <begin position="306"/>
        <end position="336"/>
    </location>
</feature>
<dbReference type="Pfam" id="PF00015">
    <property type="entry name" value="MCPsignal"/>
    <property type="match status" value="1"/>
</dbReference>
<protein>
    <submittedName>
        <fullName evidence="8">HAMP domain-containing protein</fullName>
    </submittedName>
</protein>
<accession>A0ABX6NFC7</accession>
<dbReference type="PANTHER" id="PTHR32089">
    <property type="entry name" value="METHYL-ACCEPTING CHEMOTAXIS PROTEIN MCPB"/>
    <property type="match status" value="1"/>
</dbReference>
<dbReference type="PROSITE" id="PS50885">
    <property type="entry name" value="HAMP"/>
    <property type="match status" value="1"/>
</dbReference>
<dbReference type="Proteomes" id="UP000503251">
    <property type="component" value="Chromosome"/>
</dbReference>
<gene>
    <name evidence="8" type="ORF">E8L03_05900</name>
</gene>
<keyword evidence="9" id="KW-1185">Reference proteome</keyword>
<dbReference type="Pfam" id="PF12729">
    <property type="entry name" value="4HB_MCP_1"/>
    <property type="match status" value="1"/>
</dbReference>
<organism evidence="8 9">
    <name type="scientific">Oceanidesulfovibrio marinus</name>
    <dbReference type="NCBI Taxonomy" id="370038"/>
    <lineage>
        <taxon>Bacteria</taxon>
        <taxon>Pseudomonadati</taxon>
        <taxon>Thermodesulfobacteriota</taxon>
        <taxon>Desulfovibrionia</taxon>
        <taxon>Desulfovibrionales</taxon>
        <taxon>Desulfovibrionaceae</taxon>
        <taxon>Oceanidesulfovibrio</taxon>
    </lineage>
</organism>
<dbReference type="EMBL" id="CP039543">
    <property type="protein sequence ID" value="QJT08487.1"/>
    <property type="molecule type" value="Genomic_DNA"/>
</dbReference>
<dbReference type="SMART" id="SM00304">
    <property type="entry name" value="HAMP"/>
    <property type="match status" value="1"/>
</dbReference>
<dbReference type="Gene3D" id="6.10.340.10">
    <property type="match status" value="1"/>
</dbReference>
<comment type="similarity">
    <text evidence="2">Belongs to the methyl-accepting chemotaxis (MCP) protein family.</text>
</comment>
<evidence type="ECO:0000256" key="5">
    <source>
        <dbReference type="SAM" id="Phobius"/>
    </source>
</evidence>
<evidence type="ECO:0000256" key="1">
    <source>
        <dbReference type="ARBA" id="ARBA00023224"/>
    </source>
</evidence>
<dbReference type="InterPro" id="IPR004089">
    <property type="entry name" value="MCPsignal_dom"/>
</dbReference>
<reference evidence="8 9" key="1">
    <citation type="submission" date="2019-04" db="EMBL/GenBank/DDBJ databases">
        <title>Isolation and culture of sulfate reducing bacteria from the cold seep of the South China Sea.</title>
        <authorList>
            <person name="Sun C."/>
            <person name="Liu R."/>
        </authorList>
    </citation>
    <scope>NUCLEOTIDE SEQUENCE [LARGE SCALE GENOMIC DNA]</scope>
    <source>
        <strain evidence="8 9">CS1</strain>
    </source>
</reference>
<keyword evidence="5" id="KW-0812">Transmembrane</keyword>
<dbReference type="InterPro" id="IPR024478">
    <property type="entry name" value="HlyB_4HB_MCP"/>
</dbReference>
<dbReference type="SUPFAM" id="SSF58104">
    <property type="entry name" value="Methyl-accepting chemotaxis protein (MCP) signaling domain"/>
    <property type="match status" value="1"/>
</dbReference>
<evidence type="ECO:0000313" key="8">
    <source>
        <dbReference type="EMBL" id="QJT08487.1"/>
    </source>
</evidence>
<dbReference type="PROSITE" id="PS50111">
    <property type="entry name" value="CHEMOTAXIS_TRANSDUC_2"/>
    <property type="match status" value="1"/>
</dbReference>
<evidence type="ECO:0000313" key="9">
    <source>
        <dbReference type="Proteomes" id="UP000503251"/>
    </source>
</evidence>